<dbReference type="SUPFAM" id="SSF57997">
    <property type="entry name" value="Tropomyosin"/>
    <property type="match status" value="1"/>
</dbReference>
<dbReference type="Gene3D" id="1.20.5.340">
    <property type="match status" value="1"/>
</dbReference>
<dbReference type="KEGG" id="slw:BRW62_08945"/>
<dbReference type="OrthoDB" id="9812848at2"/>
<reference evidence="3 4" key="1">
    <citation type="submission" date="2016-11" db="EMBL/GenBank/DDBJ databases">
        <title>Complete genome sequence of thermophilic cyanobacteria strain Synechococcus sp. PCC6715.</title>
        <authorList>
            <person name="Tang J."/>
            <person name="Daroch M."/>
            <person name="Liang Y."/>
            <person name="Jiang D."/>
            <person name="Shah M."/>
        </authorList>
    </citation>
    <scope>NUCLEOTIDE SEQUENCE [LARGE SCALE GENOMIC DNA]</scope>
    <source>
        <strain evidence="3 4">PCC 6715</strain>
    </source>
</reference>
<evidence type="ECO:0000313" key="3">
    <source>
        <dbReference type="EMBL" id="ATS18851.1"/>
    </source>
</evidence>
<dbReference type="Proteomes" id="UP000231057">
    <property type="component" value="Chromosome"/>
</dbReference>
<dbReference type="InterPro" id="IPR021435">
    <property type="entry name" value="DUF3084"/>
</dbReference>
<reference evidence="4" key="2">
    <citation type="journal article" date="2022" name="Front. Microbiol.">
        <title>Comparative Genomic Analysis Revealed Distinct Molecular Components and Organization of CO2-Concentrating Mechanism in Thermophilic Cyanobacteria.</title>
        <authorList>
            <person name="Tang J."/>
            <person name="Zhou H."/>
            <person name="Yao D."/>
            <person name="Riaz S."/>
            <person name="You D."/>
            <person name="Klepacz-Smolka A."/>
            <person name="Daroch M."/>
        </authorList>
    </citation>
    <scope>NUCLEOTIDE SEQUENCE [LARGE SCALE GENOMIC DNA]</scope>
    <source>
        <strain evidence="4">PCC 6715</strain>
    </source>
</reference>
<gene>
    <name evidence="3" type="ORF">BRW62_08945</name>
</gene>
<sequence length="479" mass="53175">MAGYVLVLAVIVLGGAIATVGDRLGSKVGKARLSLFNLRPRQTAVLITILTGSLISASTLALLFALSRELQDGLLRIGTIRKQQQAAERELAETRAQKEAIEAELAQSQVELATVRERLGQTNQILEQAVNRQTLTEAELNQLQNRYTTAQAELKQFEAQGTQLRQEIQRLQQERDTIQGRLRDVAGQKIALENAIRTAQERLAEVESQKNSLQAEIDRIQDQLAVANQQQQVLRDQQRTLQQEIAALEASRQRLEENVNILLLGLRRGTVSIRTGQVLASAVIQNVSDRDQATKAIEQLLREARRNAIVLNNPQNLRPTDQVIQVTAEDINRLRAQISDGQPYVVRILAAANYLQGENNILVVPQVARNQEVFREGENLATISFDPSQMTDEQIFQRLDQLFTVSNQRAISSGVLPDPVTGSVGSFRQIELVKFILDLKDYQGTVDISAVTPTPVYTAGPLTLSLVARQNQRVILRSG</sequence>
<feature type="coiled-coil region" evidence="1">
    <location>
        <begin position="77"/>
        <end position="258"/>
    </location>
</feature>
<evidence type="ECO:0000256" key="1">
    <source>
        <dbReference type="SAM" id="Coils"/>
    </source>
</evidence>
<dbReference type="Pfam" id="PF11283">
    <property type="entry name" value="DUF3084"/>
    <property type="match status" value="1"/>
</dbReference>
<name>A0A2D2Q2V0_PARLV</name>
<evidence type="ECO:0000313" key="4">
    <source>
        <dbReference type="Proteomes" id="UP000231057"/>
    </source>
</evidence>
<keyword evidence="4" id="KW-1185">Reference proteome</keyword>
<dbReference type="AlphaFoldDB" id="A0A2D2Q2V0"/>
<protein>
    <recommendedName>
        <fullName evidence="5">DUF3084 domain-containing protein</fullName>
    </recommendedName>
</protein>
<dbReference type="RefSeq" id="WP_099799184.1">
    <property type="nucleotide sequence ID" value="NZ_CP018092.1"/>
</dbReference>
<feature type="transmembrane region" description="Helical" evidence="2">
    <location>
        <begin position="42"/>
        <end position="66"/>
    </location>
</feature>
<proteinExistence type="predicted"/>
<keyword evidence="1" id="KW-0175">Coiled coil</keyword>
<keyword evidence="2" id="KW-0812">Transmembrane</keyword>
<evidence type="ECO:0008006" key="5">
    <source>
        <dbReference type="Google" id="ProtNLM"/>
    </source>
</evidence>
<keyword evidence="2" id="KW-0472">Membrane</keyword>
<organism evidence="3 4">
    <name type="scientific">Parathermosynechococcus lividus PCC 6715</name>
    <dbReference type="NCBI Taxonomy" id="1917166"/>
    <lineage>
        <taxon>Bacteria</taxon>
        <taxon>Bacillati</taxon>
        <taxon>Cyanobacteriota</taxon>
        <taxon>Cyanophyceae</taxon>
        <taxon>Acaryochloridales</taxon>
        <taxon>Thermosynechococcaceae</taxon>
        <taxon>Parathermosynechococcus</taxon>
    </lineage>
</organism>
<evidence type="ECO:0000256" key="2">
    <source>
        <dbReference type="SAM" id="Phobius"/>
    </source>
</evidence>
<accession>A0A2D2Q2V0</accession>
<keyword evidence="2" id="KW-1133">Transmembrane helix</keyword>
<dbReference type="EMBL" id="CP018092">
    <property type="protein sequence ID" value="ATS18851.1"/>
    <property type="molecule type" value="Genomic_DNA"/>
</dbReference>